<dbReference type="OrthoDB" id="7824289at2"/>
<dbReference type="InterPro" id="IPR010656">
    <property type="entry name" value="DctM"/>
</dbReference>
<dbReference type="Proteomes" id="UP000245086">
    <property type="component" value="Unassembled WGS sequence"/>
</dbReference>
<evidence type="ECO:0000259" key="9">
    <source>
        <dbReference type="Pfam" id="PF06808"/>
    </source>
</evidence>
<dbReference type="EMBL" id="BFBR01000014">
    <property type="protein sequence ID" value="GBF59409.1"/>
    <property type="molecule type" value="Genomic_DNA"/>
</dbReference>
<proteinExistence type="predicted"/>
<dbReference type="PANTHER" id="PTHR33362:SF7">
    <property type="entry name" value="SLL1103 PROTEIN"/>
    <property type="match status" value="1"/>
</dbReference>
<keyword evidence="6 8" id="KW-0472">Membrane</keyword>
<gene>
    <name evidence="10" type="primary">dctM</name>
    <name evidence="10" type="ORF">PbB2_03109</name>
</gene>
<feature type="transmembrane region" description="Helical" evidence="8">
    <location>
        <begin position="498"/>
        <end position="519"/>
    </location>
</feature>
<evidence type="ECO:0000256" key="8">
    <source>
        <dbReference type="SAM" id="Phobius"/>
    </source>
</evidence>
<accession>A0A2P2EEC0</accession>
<feature type="transmembrane region" description="Helical" evidence="8">
    <location>
        <begin position="452"/>
        <end position="478"/>
    </location>
</feature>
<feature type="transmembrane region" description="Helical" evidence="8">
    <location>
        <begin position="5"/>
        <end position="23"/>
    </location>
</feature>
<keyword evidence="7" id="KW-0813">Transport</keyword>
<evidence type="ECO:0000313" key="11">
    <source>
        <dbReference type="Proteomes" id="UP000245086"/>
    </source>
</evidence>
<feature type="domain" description="TRAP C4-dicarboxylate transport system permease DctM subunit" evidence="9">
    <location>
        <begin position="12"/>
        <end position="514"/>
    </location>
</feature>
<dbReference type="InterPro" id="IPR004681">
    <property type="entry name" value="TRAP_DctM"/>
</dbReference>
<name>A0A2P2EEC0_9PROT</name>
<dbReference type="GO" id="GO:0022857">
    <property type="term" value="F:transmembrane transporter activity"/>
    <property type="evidence" value="ECO:0007669"/>
    <property type="project" value="UniProtKB-UniRule"/>
</dbReference>
<comment type="caution">
    <text evidence="10">The sequence shown here is derived from an EMBL/GenBank/DDBJ whole genome shotgun (WGS) entry which is preliminary data.</text>
</comment>
<feature type="transmembrane region" description="Helical" evidence="8">
    <location>
        <begin position="328"/>
        <end position="353"/>
    </location>
</feature>
<keyword evidence="2" id="KW-1003">Cell membrane</keyword>
<evidence type="ECO:0000256" key="1">
    <source>
        <dbReference type="ARBA" id="ARBA00004429"/>
    </source>
</evidence>
<comment type="subcellular location">
    <subcellularLocation>
        <location evidence="1 7">Cell inner membrane</location>
        <topology evidence="1 7">Multi-pass membrane protein</topology>
    </subcellularLocation>
</comment>
<evidence type="ECO:0000256" key="5">
    <source>
        <dbReference type="ARBA" id="ARBA00022989"/>
    </source>
</evidence>
<reference evidence="10" key="1">
    <citation type="journal article" date="2018" name="Genome Announc.">
        <title>Draft Genome Sequence of "Candidatus Phycosocius bacilliformis," an Alphaproteobacterial Ectosymbiont of the Hydrocarbon-Producing Green Alga Botryococcus braunii.</title>
        <authorList>
            <person name="Tanabe Y."/>
            <person name="Yamaguchi H."/>
            <person name="Watanabe M.M."/>
        </authorList>
    </citation>
    <scope>NUCLEOTIDE SEQUENCE [LARGE SCALE GENOMIC DNA]</scope>
    <source>
        <strain evidence="10">BOTRYCO-2</strain>
    </source>
</reference>
<feature type="transmembrane region" description="Helical" evidence="8">
    <location>
        <begin position="412"/>
        <end position="445"/>
    </location>
</feature>
<dbReference type="RefSeq" id="WP_108986294.1">
    <property type="nucleotide sequence ID" value="NZ_BFBR01000014.1"/>
</dbReference>
<evidence type="ECO:0000256" key="4">
    <source>
        <dbReference type="ARBA" id="ARBA00022692"/>
    </source>
</evidence>
<feature type="transmembrane region" description="Helical" evidence="8">
    <location>
        <begin position="198"/>
        <end position="220"/>
    </location>
</feature>
<sequence>MDLHGILDIAMFLSLIIVLMMGYPVAFTLAGVALAFGLLGMAMGVFQPSYFAAFPQRVFGTMGNATLTAVPLFVLMGVILERSRIAEDLLTTMGDLFGRFRGGLLYSTTLVGALLAASTGVVGATVVTMGLLALPAMLARGYDVKIATGSIAASGTLGQIIPPSIVLILLGDVIGNANQRAQIEMGKSGGEGVSVGDLFAGAIIPGLVLVGLYLLYQVFIAWSQPKAAPAAGGDYPKLSRVVRALLAPLLLILAVLGSILAGIATATEGAAVGAAGAAMLAGHRIEQDAGRPHSLLIRVILAGAAALALLVALRLLVDIPNLGGKSGFLGQLILIVSVGLSLLAGIAVVAGLWALHQAKSLGPALKSTADINAMVFTILIGAALFTLVFRGLGGDDWVKSMLEAVPGGLTGALLFTFAIMFILGFFLDFIEICFVVVPLVAVPLIVMGADPIWMAVMMAMVLQTSFLTPPFGFALFYLRGVAPPEVKTLDIYRGVIPFIGLQLLAVAIIWFIPSLATWLPNLLYR</sequence>
<feature type="transmembrane region" description="Helical" evidence="8">
    <location>
        <begin position="29"/>
        <end position="46"/>
    </location>
</feature>
<organism evidence="10 11">
    <name type="scientific">Candidatus Phycosocius bacilliformis</name>
    <dbReference type="NCBI Taxonomy" id="1445552"/>
    <lineage>
        <taxon>Bacteria</taxon>
        <taxon>Pseudomonadati</taxon>
        <taxon>Pseudomonadota</taxon>
        <taxon>Alphaproteobacteria</taxon>
        <taxon>Caulobacterales</taxon>
        <taxon>Caulobacterales incertae sedis</taxon>
        <taxon>Candidatus Phycosocius</taxon>
    </lineage>
</organism>
<feature type="transmembrane region" description="Helical" evidence="8">
    <location>
        <begin position="295"/>
        <end position="316"/>
    </location>
</feature>
<evidence type="ECO:0000313" key="10">
    <source>
        <dbReference type="EMBL" id="GBF59409.1"/>
    </source>
</evidence>
<feature type="transmembrane region" description="Helical" evidence="8">
    <location>
        <begin position="241"/>
        <end position="260"/>
    </location>
</feature>
<evidence type="ECO:0000256" key="6">
    <source>
        <dbReference type="ARBA" id="ARBA00023136"/>
    </source>
</evidence>
<feature type="transmembrane region" description="Helical" evidence="8">
    <location>
        <begin position="373"/>
        <end position="392"/>
    </location>
</feature>
<feature type="transmembrane region" description="Helical" evidence="8">
    <location>
        <begin position="110"/>
        <end position="134"/>
    </location>
</feature>
<dbReference type="Pfam" id="PF06808">
    <property type="entry name" value="DctM"/>
    <property type="match status" value="1"/>
</dbReference>
<keyword evidence="4 8" id="KW-0812">Transmembrane</keyword>
<dbReference type="PANTHER" id="PTHR33362">
    <property type="entry name" value="SIALIC ACID TRAP TRANSPORTER PERMEASE PROTEIN SIAT-RELATED"/>
    <property type="match status" value="1"/>
</dbReference>
<keyword evidence="11" id="KW-1185">Reference proteome</keyword>
<keyword evidence="5 8" id="KW-1133">Transmembrane helix</keyword>
<feature type="transmembrane region" description="Helical" evidence="8">
    <location>
        <begin position="146"/>
        <end position="170"/>
    </location>
</feature>
<comment type="function">
    <text evidence="7">Part of the tripartite ATP-independent periplasmic (TRAP) transport system.</text>
</comment>
<keyword evidence="3 7" id="KW-0997">Cell inner membrane</keyword>
<dbReference type="AlphaFoldDB" id="A0A2P2EEC0"/>
<protein>
    <submittedName>
        <fullName evidence="10">C4-dicarboxylate TRAP transporter large permease protein DctM</fullName>
    </submittedName>
</protein>
<evidence type="ECO:0000256" key="2">
    <source>
        <dbReference type="ARBA" id="ARBA00022475"/>
    </source>
</evidence>
<dbReference type="GO" id="GO:0005886">
    <property type="term" value="C:plasma membrane"/>
    <property type="evidence" value="ECO:0007669"/>
    <property type="project" value="UniProtKB-SubCell"/>
</dbReference>
<evidence type="ECO:0000256" key="7">
    <source>
        <dbReference type="RuleBase" id="RU369079"/>
    </source>
</evidence>
<feature type="transmembrane region" description="Helical" evidence="8">
    <location>
        <begin position="58"/>
        <end position="80"/>
    </location>
</feature>
<evidence type="ECO:0000256" key="3">
    <source>
        <dbReference type="ARBA" id="ARBA00022519"/>
    </source>
</evidence>